<name>A0AAP0HLP8_9MAGN</name>
<evidence type="ECO:0000313" key="2">
    <source>
        <dbReference type="Proteomes" id="UP001419268"/>
    </source>
</evidence>
<accession>A0AAP0HLP8</accession>
<protein>
    <submittedName>
        <fullName evidence="1">Uncharacterized protein</fullName>
    </submittedName>
</protein>
<dbReference type="AlphaFoldDB" id="A0AAP0HLP8"/>
<dbReference type="EMBL" id="JBBNAG010000012">
    <property type="protein sequence ID" value="KAK9089232.1"/>
    <property type="molecule type" value="Genomic_DNA"/>
</dbReference>
<evidence type="ECO:0000313" key="1">
    <source>
        <dbReference type="EMBL" id="KAK9089232.1"/>
    </source>
</evidence>
<gene>
    <name evidence="1" type="ORF">Scep_028314</name>
</gene>
<reference evidence="1 2" key="1">
    <citation type="submission" date="2024-01" db="EMBL/GenBank/DDBJ databases">
        <title>Genome assemblies of Stephania.</title>
        <authorList>
            <person name="Yang L."/>
        </authorList>
    </citation>
    <scope>NUCLEOTIDE SEQUENCE [LARGE SCALE GENOMIC DNA]</scope>
    <source>
        <strain evidence="1">JXDWG</strain>
        <tissue evidence="1">Leaf</tissue>
    </source>
</reference>
<dbReference type="Proteomes" id="UP001419268">
    <property type="component" value="Unassembled WGS sequence"/>
</dbReference>
<comment type="caution">
    <text evidence="1">The sequence shown here is derived from an EMBL/GenBank/DDBJ whole genome shotgun (WGS) entry which is preliminary data.</text>
</comment>
<organism evidence="1 2">
    <name type="scientific">Stephania cephalantha</name>
    <dbReference type="NCBI Taxonomy" id="152367"/>
    <lineage>
        <taxon>Eukaryota</taxon>
        <taxon>Viridiplantae</taxon>
        <taxon>Streptophyta</taxon>
        <taxon>Embryophyta</taxon>
        <taxon>Tracheophyta</taxon>
        <taxon>Spermatophyta</taxon>
        <taxon>Magnoliopsida</taxon>
        <taxon>Ranunculales</taxon>
        <taxon>Menispermaceae</taxon>
        <taxon>Menispermoideae</taxon>
        <taxon>Cissampelideae</taxon>
        <taxon>Stephania</taxon>
    </lineage>
</organism>
<proteinExistence type="predicted"/>
<sequence length="92" mass="10352">MTPLLVKESPKQDRPLVVRSGQLRGGVRHGGRGGDGHSPSFLSAAAAFLQRWLRLITVLFGGGDATPPPLYFVYILHQNFKQREFRIEINYF</sequence>
<keyword evidence="2" id="KW-1185">Reference proteome</keyword>